<feature type="domain" description="ABC-type glycine betaine transport system substrate-binding" evidence="2">
    <location>
        <begin position="51"/>
        <end position="316"/>
    </location>
</feature>
<keyword evidence="4" id="KW-1185">Reference proteome</keyword>
<keyword evidence="1" id="KW-0732">Signal</keyword>
<evidence type="ECO:0000313" key="4">
    <source>
        <dbReference type="Proteomes" id="UP000250434"/>
    </source>
</evidence>
<dbReference type="OrthoDB" id="9781705at2"/>
<evidence type="ECO:0000259" key="2">
    <source>
        <dbReference type="Pfam" id="PF04069"/>
    </source>
</evidence>
<dbReference type="InterPro" id="IPR007210">
    <property type="entry name" value="ABC_Gly_betaine_transp_sub-bd"/>
</dbReference>
<feature type="signal peptide" evidence="1">
    <location>
        <begin position="1"/>
        <end position="23"/>
    </location>
</feature>
<protein>
    <submittedName>
        <fullName evidence="3">Glycine/betaine ABC transporter substrate-binding protein</fullName>
    </submittedName>
</protein>
<organism evidence="3 4">
    <name type="scientific">Amycolatopsis albispora</name>
    <dbReference type="NCBI Taxonomy" id="1804986"/>
    <lineage>
        <taxon>Bacteria</taxon>
        <taxon>Bacillati</taxon>
        <taxon>Actinomycetota</taxon>
        <taxon>Actinomycetes</taxon>
        <taxon>Pseudonocardiales</taxon>
        <taxon>Pseudonocardiaceae</taxon>
        <taxon>Amycolatopsis</taxon>
    </lineage>
</organism>
<dbReference type="CDD" id="cd13611">
    <property type="entry name" value="PBP2_YehZ"/>
    <property type="match status" value="1"/>
</dbReference>
<dbReference type="EMBL" id="CP015163">
    <property type="protein sequence ID" value="AXB45998.1"/>
    <property type="molecule type" value="Genomic_DNA"/>
</dbReference>
<feature type="chain" id="PRO_5038420161" evidence="1">
    <location>
        <begin position="24"/>
        <end position="325"/>
    </location>
</feature>
<dbReference type="Gene3D" id="3.40.190.120">
    <property type="entry name" value="Osmoprotection protein (prox), domain 2"/>
    <property type="match status" value="1"/>
</dbReference>
<sequence length="325" mass="35152">MKRGIRKISALLGAAVLALSVSACGLETNAALPYAVGPGSIKPVPALSGVDITVGSKDFTENILLAYMAELALSAAGMDVTDLSDIKGSTNARQALLAGEIDMTWEYTGTGWINYLGNTDPIPDEQQQYEAVRKADLEQNGISWLDYSPVNNTYAFATTADFAQQHNLKTTSDMTNFLKQNPEEAVFCVETEFASRQDGFPGVQKLYDFPATEVKQFGTGAIYASIANNTCRFGEVFTTDGRIAGLNLTVLADDKKFFPQYNVCPTLRQDYLAAHPEVADVLRPVAAEMTNDQMIQLGKKVDIEGQDAGAVARDWMVEKGFVTAG</sequence>
<dbReference type="Pfam" id="PF04069">
    <property type="entry name" value="OpuAC"/>
    <property type="match status" value="1"/>
</dbReference>
<evidence type="ECO:0000256" key="1">
    <source>
        <dbReference type="SAM" id="SignalP"/>
    </source>
</evidence>
<dbReference type="Proteomes" id="UP000250434">
    <property type="component" value="Chromosome"/>
</dbReference>
<dbReference type="AlphaFoldDB" id="A0A344LD74"/>
<dbReference type="SUPFAM" id="SSF53850">
    <property type="entry name" value="Periplasmic binding protein-like II"/>
    <property type="match status" value="1"/>
</dbReference>
<name>A0A344LD74_9PSEU</name>
<reference evidence="3 4" key="1">
    <citation type="submission" date="2016-04" db="EMBL/GenBank/DDBJ databases">
        <title>Complete genome sequence and analysis of deep-sea sediment isolate, Amycolatopsis sp. WP1.</title>
        <authorList>
            <person name="Wang H."/>
            <person name="Chen S."/>
            <person name="Wu Q."/>
        </authorList>
    </citation>
    <scope>NUCLEOTIDE SEQUENCE [LARGE SCALE GENOMIC DNA]</scope>
    <source>
        <strain evidence="3 4">WP1</strain>
    </source>
</reference>
<dbReference type="PROSITE" id="PS51257">
    <property type="entry name" value="PROKAR_LIPOPROTEIN"/>
    <property type="match status" value="1"/>
</dbReference>
<dbReference type="RefSeq" id="WP_113695226.1">
    <property type="nucleotide sequence ID" value="NZ_CP015163.1"/>
</dbReference>
<dbReference type="GO" id="GO:0043190">
    <property type="term" value="C:ATP-binding cassette (ABC) transporter complex"/>
    <property type="evidence" value="ECO:0007669"/>
    <property type="project" value="InterPro"/>
</dbReference>
<evidence type="ECO:0000313" key="3">
    <source>
        <dbReference type="EMBL" id="AXB45998.1"/>
    </source>
</evidence>
<gene>
    <name evidence="3" type="ORF">A4R43_28865</name>
</gene>
<proteinExistence type="predicted"/>
<dbReference type="GO" id="GO:0022857">
    <property type="term" value="F:transmembrane transporter activity"/>
    <property type="evidence" value="ECO:0007669"/>
    <property type="project" value="InterPro"/>
</dbReference>
<accession>A0A344LD74</accession>
<dbReference type="Gene3D" id="3.40.190.10">
    <property type="entry name" value="Periplasmic binding protein-like II"/>
    <property type="match status" value="1"/>
</dbReference>
<dbReference type="KEGG" id="aab:A4R43_28865"/>